<dbReference type="InterPro" id="IPR041827">
    <property type="entry name" value="CpdB_N"/>
</dbReference>
<evidence type="ECO:0000256" key="8">
    <source>
        <dbReference type="ARBA" id="ARBA00022741"/>
    </source>
</evidence>
<comment type="similarity">
    <text evidence="5 11">Belongs to the 5'-nucleotidase family.</text>
</comment>
<dbReference type="RefSeq" id="WP_158274019.1">
    <property type="nucleotide sequence ID" value="NZ_BMEZ01000007.1"/>
</dbReference>
<keyword evidence="6" id="KW-0479">Metal-binding</keyword>
<dbReference type="GO" id="GO:0030288">
    <property type="term" value="C:outer membrane-bounded periplasmic space"/>
    <property type="evidence" value="ECO:0007669"/>
    <property type="project" value="TreeGrafter"/>
</dbReference>
<dbReference type="InterPro" id="IPR029052">
    <property type="entry name" value="Metallo-depent_PP-like"/>
</dbReference>
<evidence type="ECO:0000256" key="9">
    <source>
        <dbReference type="ARBA" id="ARBA00022801"/>
    </source>
</evidence>
<dbReference type="InterPro" id="IPR036907">
    <property type="entry name" value="5'-Nucleotdase_C_sf"/>
</dbReference>
<evidence type="ECO:0000313" key="14">
    <source>
        <dbReference type="EMBL" id="PTX49278.1"/>
    </source>
</evidence>
<keyword evidence="15" id="KW-1185">Reference proteome</keyword>
<dbReference type="InterPro" id="IPR006179">
    <property type="entry name" value="5_nucleotidase/apyrase"/>
</dbReference>
<evidence type="ECO:0000256" key="11">
    <source>
        <dbReference type="RuleBase" id="RU362119"/>
    </source>
</evidence>
<comment type="catalytic activity">
    <reaction evidence="2">
        <text>a nucleoside 2',3'-cyclic phosphate + H2O = a nucleoside 3'-phosphate + H(+)</text>
        <dbReference type="Rhea" id="RHEA:19621"/>
        <dbReference type="ChEBI" id="CHEBI:15377"/>
        <dbReference type="ChEBI" id="CHEBI:15378"/>
        <dbReference type="ChEBI" id="CHEBI:66949"/>
        <dbReference type="ChEBI" id="CHEBI:66954"/>
        <dbReference type="EC" id="3.1.4.16"/>
    </reaction>
</comment>
<feature type="domain" description="Calcineurin-like phosphoesterase" evidence="12">
    <location>
        <begin position="21"/>
        <end position="258"/>
    </location>
</feature>
<dbReference type="AlphaFoldDB" id="A0A2T6AZN1"/>
<evidence type="ECO:0000256" key="5">
    <source>
        <dbReference type="ARBA" id="ARBA00006654"/>
    </source>
</evidence>
<dbReference type="SUPFAM" id="SSF56300">
    <property type="entry name" value="Metallo-dependent phosphatases"/>
    <property type="match status" value="1"/>
</dbReference>
<evidence type="ECO:0000256" key="6">
    <source>
        <dbReference type="ARBA" id="ARBA00022723"/>
    </source>
</evidence>
<dbReference type="GO" id="GO:0009166">
    <property type="term" value="P:nucleotide catabolic process"/>
    <property type="evidence" value="ECO:0007669"/>
    <property type="project" value="InterPro"/>
</dbReference>
<evidence type="ECO:0000256" key="7">
    <source>
        <dbReference type="ARBA" id="ARBA00022729"/>
    </source>
</evidence>
<sequence>MPTKRTETPAPETAFPLARLRLIATSDLHAQIWPHDYFRDRPCPGRGLAPLGTLIRELRAAAPNSLLLDNGDCLQGTPMADIAAFDPRDGPHPVIAAMNALGYDAATLGNHEFNYGLPALQAAVAGARHPVVLANLHRHGTPPEADDPIFPPFTLLDRTLTDEAGRPRPIRIGLLGLTTPQVMVWDAKHLSGRVEARDILDSARHWVPRLREAGAEIVIALCHSGIDDADPCPGMENAALHLAALPGIDAIITGHAHRLFPGESYAGTAGADPQKGTLRGIPSVMPGFNARHAGVIDLLLDQTPQGWTVRDHDTRLAAVSDATPDDPEVLSACRAEHERTIDHIRRPIGHSSAPLHSFFALLGESPAIRVVQEAQRGFAEAQLRGTAHEGLPIVSSAAPFRAGGLGGPDNYCDIPAGDLCLRHAADLYEYPNLLRILRLTGADLREWLERSAAIYHRIAPGSRDAIMLDPDARPYHFDMLDGLRFDIDLSQPSRYSPEGALIDPDARRIRDLHHGTTPLDDAAQFLVVTNDYRGAGGGGFPGCHEDNIVFASDLANREVLIRHLADHDPGTTIGLRADWGFVSMPGTTAIFETGPDAAPHAEALPGRRIEPAGLSEAGFARYRLLL</sequence>
<keyword evidence="7" id="KW-0732">Signal</keyword>
<evidence type="ECO:0000256" key="4">
    <source>
        <dbReference type="ARBA" id="ARBA00004196"/>
    </source>
</evidence>
<dbReference type="SUPFAM" id="SSF55816">
    <property type="entry name" value="5'-nucleotidase (syn. UDP-sugar hydrolase), C-terminal domain"/>
    <property type="match status" value="1"/>
</dbReference>
<dbReference type="GO" id="GO:0008663">
    <property type="term" value="F:2',3'-cyclic-nucleotide 2'-phosphodiesterase activity"/>
    <property type="evidence" value="ECO:0007669"/>
    <property type="project" value="UniProtKB-EC"/>
</dbReference>
<dbReference type="GO" id="GO:0008254">
    <property type="term" value="F:3'-nucleotidase activity"/>
    <property type="evidence" value="ECO:0007669"/>
    <property type="project" value="UniProtKB-EC"/>
</dbReference>
<evidence type="ECO:0000256" key="10">
    <source>
        <dbReference type="ARBA" id="ARBA00023268"/>
    </source>
</evidence>
<comment type="catalytic activity">
    <reaction evidence="1">
        <text>a ribonucleoside 3'-phosphate + H2O = a ribonucleoside + phosphate</text>
        <dbReference type="Rhea" id="RHEA:10144"/>
        <dbReference type="ChEBI" id="CHEBI:13197"/>
        <dbReference type="ChEBI" id="CHEBI:15377"/>
        <dbReference type="ChEBI" id="CHEBI:18254"/>
        <dbReference type="ChEBI" id="CHEBI:43474"/>
        <dbReference type="EC" id="3.1.3.6"/>
    </reaction>
</comment>
<dbReference type="Proteomes" id="UP000244069">
    <property type="component" value="Unassembled WGS sequence"/>
</dbReference>
<evidence type="ECO:0000259" key="13">
    <source>
        <dbReference type="Pfam" id="PF02872"/>
    </source>
</evidence>
<keyword evidence="8 11" id="KW-0547">Nucleotide-binding</keyword>
<dbReference type="InterPro" id="IPR004843">
    <property type="entry name" value="Calcineurin-like_PHP"/>
</dbReference>
<dbReference type="Pfam" id="PF02872">
    <property type="entry name" value="5_nucleotid_C"/>
    <property type="match status" value="1"/>
</dbReference>
<dbReference type="PANTHER" id="PTHR11575">
    <property type="entry name" value="5'-NUCLEOTIDASE-RELATED"/>
    <property type="match status" value="1"/>
</dbReference>
<dbReference type="InterPro" id="IPR006146">
    <property type="entry name" value="5'-Nucleotdase_CS"/>
</dbReference>
<proteinExistence type="inferred from homology"/>
<dbReference type="Gene3D" id="3.90.780.10">
    <property type="entry name" value="5'-Nucleotidase, C-terminal domain"/>
    <property type="match status" value="1"/>
</dbReference>
<comment type="subcellular location">
    <subcellularLocation>
        <location evidence="4">Cell envelope</location>
    </subcellularLocation>
</comment>
<evidence type="ECO:0000259" key="12">
    <source>
        <dbReference type="Pfam" id="PF00149"/>
    </source>
</evidence>
<keyword evidence="10" id="KW-0511">Multifunctional enzyme</keyword>
<comment type="cofactor">
    <cofactor evidence="3">
        <name>a divalent metal cation</name>
        <dbReference type="ChEBI" id="CHEBI:60240"/>
    </cofactor>
</comment>
<reference evidence="14 15" key="1">
    <citation type="submission" date="2018-04" db="EMBL/GenBank/DDBJ databases">
        <title>Genomic Encyclopedia of Archaeal and Bacterial Type Strains, Phase II (KMG-II): from individual species to whole genera.</title>
        <authorList>
            <person name="Goeker M."/>
        </authorList>
    </citation>
    <scope>NUCLEOTIDE SEQUENCE [LARGE SCALE GENOMIC DNA]</scope>
    <source>
        <strain evidence="14 15">DSM 29329</strain>
    </source>
</reference>
<keyword evidence="9 11" id="KW-0378">Hydrolase</keyword>
<gene>
    <name evidence="14" type="ORF">C8N44_107118</name>
</gene>
<evidence type="ECO:0000256" key="1">
    <source>
        <dbReference type="ARBA" id="ARBA00000527"/>
    </source>
</evidence>
<evidence type="ECO:0000256" key="3">
    <source>
        <dbReference type="ARBA" id="ARBA00001968"/>
    </source>
</evidence>
<protein>
    <submittedName>
        <fullName evidence="14">2',3'-cyclic-nucleotide 2'-phosphodiesterase/3'-nucleotidase</fullName>
    </submittedName>
</protein>
<evidence type="ECO:0000256" key="2">
    <source>
        <dbReference type="ARBA" id="ARBA00001730"/>
    </source>
</evidence>
<organism evidence="14 15">
    <name type="scientific">Allosediminivita pacifica</name>
    <dbReference type="NCBI Taxonomy" id="1267769"/>
    <lineage>
        <taxon>Bacteria</taxon>
        <taxon>Pseudomonadati</taxon>
        <taxon>Pseudomonadota</taxon>
        <taxon>Alphaproteobacteria</taxon>
        <taxon>Rhodobacterales</taxon>
        <taxon>Paracoccaceae</taxon>
        <taxon>Allosediminivita</taxon>
    </lineage>
</organism>
<dbReference type="CDD" id="cd07410">
    <property type="entry name" value="MPP_CpdB_N"/>
    <property type="match status" value="1"/>
</dbReference>
<dbReference type="PRINTS" id="PR01607">
    <property type="entry name" value="APYRASEFAMLY"/>
</dbReference>
<dbReference type="InterPro" id="IPR008334">
    <property type="entry name" value="5'-Nucleotdase_C"/>
</dbReference>
<dbReference type="PANTHER" id="PTHR11575:SF6">
    <property type="entry name" value="2',3'-CYCLIC-NUCLEOTIDE 2'-PHOSPHODIESTERASE_3'-NUCLEOTIDASE"/>
    <property type="match status" value="1"/>
</dbReference>
<dbReference type="OrthoDB" id="9803927at2"/>
<evidence type="ECO:0000313" key="15">
    <source>
        <dbReference type="Proteomes" id="UP000244069"/>
    </source>
</evidence>
<dbReference type="GO" id="GO:0046872">
    <property type="term" value="F:metal ion binding"/>
    <property type="evidence" value="ECO:0007669"/>
    <property type="project" value="UniProtKB-KW"/>
</dbReference>
<accession>A0A2T6AZN1</accession>
<feature type="domain" description="5'-Nucleotidase C-terminal" evidence="13">
    <location>
        <begin position="348"/>
        <end position="541"/>
    </location>
</feature>
<name>A0A2T6AZN1_9RHOB</name>
<dbReference type="NCBIfam" id="NF006938">
    <property type="entry name" value="PRK09420.1"/>
    <property type="match status" value="1"/>
</dbReference>
<dbReference type="PROSITE" id="PS00786">
    <property type="entry name" value="5_NUCLEOTIDASE_2"/>
    <property type="match status" value="1"/>
</dbReference>
<dbReference type="Pfam" id="PF00149">
    <property type="entry name" value="Metallophos"/>
    <property type="match status" value="1"/>
</dbReference>
<dbReference type="EMBL" id="QBKN01000007">
    <property type="protein sequence ID" value="PTX49278.1"/>
    <property type="molecule type" value="Genomic_DNA"/>
</dbReference>
<dbReference type="Gene3D" id="3.60.21.10">
    <property type="match status" value="1"/>
</dbReference>
<comment type="caution">
    <text evidence="14">The sequence shown here is derived from an EMBL/GenBank/DDBJ whole genome shotgun (WGS) entry which is preliminary data.</text>
</comment>
<dbReference type="PROSITE" id="PS00785">
    <property type="entry name" value="5_NUCLEOTIDASE_1"/>
    <property type="match status" value="1"/>
</dbReference>
<dbReference type="GO" id="GO:0000166">
    <property type="term" value="F:nucleotide binding"/>
    <property type="evidence" value="ECO:0007669"/>
    <property type="project" value="UniProtKB-KW"/>
</dbReference>